<dbReference type="InterPro" id="IPR011707">
    <property type="entry name" value="Cu-oxidase-like_N"/>
</dbReference>
<dbReference type="InterPro" id="IPR001287">
    <property type="entry name" value="NO2-reductase_Cu"/>
</dbReference>
<dbReference type="Pfam" id="PF07732">
    <property type="entry name" value="Cu-oxidase_3"/>
    <property type="match status" value="1"/>
</dbReference>
<reference evidence="14 15" key="1">
    <citation type="submission" date="2019-12" db="EMBL/GenBank/DDBJ databases">
        <title>Isolation and characterization of three novel carbon monoxide-oxidizing members of Halobacteria from salione crusts and soils.</title>
        <authorList>
            <person name="Myers M.R."/>
            <person name="King G.M."/>
        </authorList>
    </citation>
    <scope>NUCLEOTIDE SEQUENCE [LARGE SCALE GENOMIC DNA]</scope>
    <source>
        <strain evidence="14 15">PCN9</strain>
    </source>
</reference>
<feature type="binding site" description="type 1 copper site" evidence="10">
    <location>
        <position position="165"/>
    </location>
    <ligand>
        <name>Cu cation</name>
        <dbReference type="ChEBI" id="CHEBI:23378"/>
        <label>1</label>
    </ligand>
</feature>
<comment type="cofactor">
    <cofactor evidence="1 10">
        <name>Cu(+)</name>
        <dbReference type="ChEBI" id="CHEBI:49552"/>
    </cofactor>
</comment>
<proteinExistence type="predicted"/>
<feature type="binding site" description="type 1 copper site" evidence="10">
    <location>
        <position position="210"/>
    </location>
    <ligand>
        <name>Cu cation</name>
        <dbReference type="ChEBI" id="CHEBI:23378"/>
        <label>1</label>
    </ligand>
</feature>
<evidence type="ECO:0000256" key="11">
    <source>
        <dbReference type="SAM" id="MobiDB-lite"/>
    </source>
</evidence>
<dbReference type="EC" id="1.7.2.1" evidence="3"/>
<feature type="region of interest" description="Disordered" evidence="11">
    <location>
        <begin position="52"/>
        <end position="71"/>
    </location>
</feature>
<organism evidence="14 15">
    <name type="scientific">Halobacterium bonnevillei</name>
    <dbReference type="NCBI Taxonomy" id="2692200"/>
    <lineage>
        <taxon>Archaea</taxon>
        <taxon>Methanobacteriati</taxon>
        <taxon>Methanobacteriota</taxon>
        <taxon>Stenosarchaea group</taxon>
        <taxon>Halobacteria</taxon>
        <taxon>Halobacteriales</taxon>
        <taxon>Halobacteriaceae</taxon>
        <taxon>Halobacterium</taxon>
    </lineage>
</organism>
<evidence type="ECO:0000256" key="6">
    <source>
        <dbReference type="ARBA" id="ARBA00022737"/>
    </source>
</evidence>
<gene>
    <name evidence="14" type="ORF">GRX66_06405</name>
</gene>
<dbReference type="PANTHER" id="PTHR11709:SF394">
    <property type="entry name" value="FI03373P-RELATED"/>
    <property type="match status" value="1"/>
</dbReference>
<evidence type="ECO:0000256" key="5">
    <source>
        <dbReference type="ARBA" id="ARBA00022723"/>
    </source>
</evidence>
<dbReference type="InterPro" id="IPR006311">
    <property type="entry name" value="TAT_signal"/>
</dbReference>
<keyword evidence="8 10" id="KW-0186">Copper</keyword>
<evidence type="ECO:0000256" key="2">
    <source>
        <dbReference type="ARBA" id="ARBA00011233"/>
    </source>
</evidence>
<evidence type="ECO:0000313" key="15">
    <source>
        <dbReference type="Proteomes" id="UP000471521"/>
    </source>
</evidence>
<dbReference type="SUPFAM" id="SSF49503">
    <property type="entry name" value="Cupredoxins"/>
    <property type="match status" value="2"/>
</dbReference>
<dbReference type="InterPro" id="IPR008972">
    <property type="entry name" value="Cupredoxin"/>
</dbReference>
<dbReference type="GO" id="GO:0005507">
    <property type="term" value="F:copper ion binding"/>
    <property type="evidence" value="ECO:0007669"/>
    <property type="project" value="InterPro"/>
</dbReference>
<feature type="binding site" description="type 1 copper site" evidence="10">
    <location>
        <position position="403"/>
    </location>
    <ligand>
        <name>Cu cation</name>
        <dbReference type="ChEBI" id="CHEBI:23378"/>
        <label>1</label>
    </ligand>
</feature>
<keyword evidence="15" id="KW-1185">Reference proteome</keyword>
<evidence type="ECO:0000256" key="1">
    <source>
        <dbReference type="ARBA" id="ARBA00001960"/>
    </source>
</evidence>
<comment type="cofactor">
    <cofactor evidence="10">
        <name>Cu(2+)</name>
        <dbReference type="ChEBI" id="CHEBI:29036"/>
    </cofactor>
</comment>
<dbReference type="InterPro" id="IPR045087">
    <property type="entry name" value="Cu-oxidase_fam"/>
</dbReference>
<comment type="catalytic activity">
    <reaction evidence="9">
        <text>nitric oxide + Fe(III)-[cytochrome c] + H2O = Fe(II)-[cytochrome c] + nitrite + 2 H(+)</text>
        <dbReference type="Rhea" id="RHEA:15233"/>
        <dbReference type="Rhea" id="RHEA-COMP:10350"/>
        <dbReference type="Rhea" id="RHEA-COMP:14399"/>
        <dbReference type="ChEBI" id="CHEBI:15377"/>
        <dbReference type="ChEBI" id="CHEBI:15378"/>
        <dbReference type="ChEBI" id="CHEBI:16301"/>
        <dbReference type="ChEBI" id="CHEBI:16480"/>
        <dbReference type="ChEBI" id="CHEBI:29033"/>
        <dbReference type="ChEBI" id="CHEBI:29034"/>
        <dbReference type="EC" id="1.7.2.1"/>
    </reaction>
</comment>
<evidence type="ECO:0000313" key="14">
    <source>
        <dbReference type="EMBL" id="MXR20251.1"/>
    </source>
</evidence>
<evidence type="ECO:0000259" key="13">
    <source>
        <dbReference type="Pfam" id="PF07732"/>
    </source>
</evidence>
<dbReference type="RefSeq" id="WP_159525805.1">
    <property type="nucleotide sequence ID" value="NZ_WUUU01000034.1"/>
</dbReference>
<evidence type="ECO:0000256" key="8">
    <source>
        <dbReference type="ARBA" id="ARBA00023008"/>
    </source>
</evidence>
<evidence type="ECO:0000256" key="3">
    <source>
        <dbReference type="ARBA" id="ARBA00011882"/>
    </source>
</evidence>
<keyword evidence="5 10" id="KW-0479">Metal-binding</keyword>
<dbReference type="EMBL" id="WUUU01000034">
    <property type="protein sequence ID" value="MXR20251.1"/>
    <property type="molecule type" value="Genomic_DNA"/>
</dbReference>
<dbReference type="Proteomes" id="UP000471521">
    <property type="component" value="Unassembled WGS sequence"/>
</dbReference>
<dbReference type="PRINTS" id="PR00695">
    <property type="entry name" value="CUNO2RDTASE"/>
</dbReference>
<feature type="binding site" description="type 1 copper site" evidence="10">
    <location>
        <position position="219"/>
    </location>
    <ligand>
        <name>Cu cation</name>
        <dbReference type="ChEBI" id="CHEBI:23378"/>
        <label>1</label>
    </ligand>
</feature>
<dbReference type="OrthoDB" id="12293at2157"/>
<dbReference type="Gene3D" id="2.60.40.420">
    <property type="entry name" value="Cupredoxins - blue copper proteins"/>
    <property type="match status" value="2"/>
</dbReference>
<feature type="domain" description="Plastocyanin-like" evidence="13">
    <location>
        <begin position="121"/>
        <end position="233"/>
    </location>
</feature>
<dbReference type="GO" id="GO:0050421">
    <property type="term" value="F:nitrite reductase (NO-forming) activity"/>
    <property type="evidence" value="ECO:0007669"/>
    <property type="project" value="UniProtKB-EC"/>
</dbReference>
<evidence type="ECO:0000256" key="10">
    <source>
        <dbReference type="PIRSR" id="PIRSR601287-1"/>
    </source>
</evidence>
<feature type="binding site" description="type 1 copper site" evidence="10">
    <location>
        <position position="170"/>
    </location>
    <ligand>
        <name>Cu cation</name>
        <dbReference type="ChEBI" id="CHEBI:23378"/>
        <label>1</label>
    </ligand>
</feature>
<dbReference type="InterPro" id="IPR011706">
    <property type="entry name" value="Cu-oxidase_C"/>
</dbReference>
<evidence type="ECO:0000256" key="9">
    <source>
        <dbReference type="ARBA" id="ARBA00049340"/>
    </source>
</evidence>
<comment type="subunit">
    <text evidence="2">Homotrimer.</text>
</comment>
<feature type="domain" description="Plastocyanin-like" evidence="12">
    <location>
        <begin position="314"/>
        <end position="417"/>
    </location>
</feature>
<evidence type="ECO:0000256" key="4">
    <source>
        <dbReference type="ARBA" id="ARBA00017290"/>
    </source>
</evidence>
<accession>A0A6B0SKI5</accession>
<dbReference type="PANTHER" id="PTHR11709">
    <property type="entry name" value="MULTI-COPPER OXIDASE"/>
    <property type="match status" value="1"/>
</dbReference>
<dbReference type="AlphaFoldDB" id="A0A6B0SKI5"/>
<feature type="binding site" description="type 1 copper site" evidence="10">
    <location>
        <position position="211"/>
    </location>
    <ligand>
        <name>Cu cation</name>
        <dbReference type="ChEBI" id="CHEBI:23378"/>
        <label>1</label>
    </ligand>
</feature>
<protein>
    <recommendedName>
        <fullName evidence="4">Copper-containing nitrite reductase</fullName>
        <ecNumber evidence="3">1.7.2.1</ecNumber>
    </recommendedName>
</protein>
<dbReference type="Pfam" id="PF07731">
    <property type="entry name" value="Cu-oxidase_2"/>
    <property type="match status" value="1"/>
</dbReference>
<dbReference type="CDD" id="cd11024">
    <property type="entry name" value="CuRO_1_2DMCO_NIR_like"/>
    <property type="match status" value="1"/>
</dbReference>
<dbReference type="PROSITE" id="PS51318">
    <property type="entry name" value="TAT"/>
    <property type="match status" value="1"/>
</dbReference>
<name>A0A6B0SKI5_9EURY</name>
<keyword evidence="7" id="KW-0560">Oxidoreductase</keyword>
<keyword evidence="6" id="KW-0677">Repeat</keyword>
<evidence type="ECO:0000259" key="12">
    <source>
        <dbReference type="Pfam" id="PF07731"/>
    </source>
</evidence>
<evidence type="ECO:0000256" key="7">
    <source>
        <dbReference type="ARBA" id="ARBA00023002"/>
    </source>
</evidence>
<sequence>MPSITYERAAAVTDELESRLTESLAGDDGVSRRTVLGGLGVAGSAALGLGSTRASAGADHDDDDDHGNFGAVDEYRDTDFDPHEFLTTFNTGTSGQDAVPQRVYEEDGRTVREFEFTAVDMTITIAPGVEFEAWAFNGQVPGPTIRAVEGDLIRVQFQNFGEHAHTIHPHLKNTDPAMDGTPQNGPGVLDTGESFTYEWVAQPAGTHFYHCHSLPLKEHLHRGLYGTLIVDPDPERVRENPRDYVNAHGTIDDALRDRLVEEAKRRNHEYAENDAVNEMVMVMNSFDTDFDGENEVYAVNTRAFAYGVGETDAKGNWEAGETKRPIQVDKNERQRVYLTNATEFDPINSFHTHSQFFDYYDHGTTLLPTSKTVDTIMQTQAQRGIIDLDYSDHQPGLYMFHAHQSEFAELGWMSFFEVV</sequence>
<comment type="caution">
    <text evidence="14">The sequence shown here is derived from an EMBL/GenBank/DDBJ whole genome shotgun (WGS) entry which is preliminary data.</text>
</comment>